<protein>
    <submittedName>
        <fullName evidence="3">Peptidoglycan/LPS O-acetylase OafA/YrhL</fullName>
    </submittedName>
</protein>
<feature type="transmembrane region" description="Helical" evidence="1">
    <location>
        <begin position="199"/>
        <end position="216"/>
    </location>
</feature>
<feature type="transmembrane region" description="Helical" evidence="1">
    <location>
        <begin position="288"/>
        <end position="308"/>
    </location>
</feature>
<feature type="transmembrane region" description="Helical" evidence="1">
    <location>
        <begin position="168"/>
        <end position="187"/>
    </location>
</feature>
<dbReference type="GO" id="GO:0016747">
    <property type="term" value="F:acyltransferase activity, transferring groups other than amino-acyl groups"/>
    <property type="evidence" value="ECO:0007669"/>
    <property type="project" value="InterPro"/>
</dbReference>
<dbReference type="RefSeq" id="WP_183624370.1">
    <property type="nucleotide sequence ID" value="NZ_JACIDX010000005.1"/>
</dbReference>
<evidence type="ECO:0000313" key="3">
    <source>
        <dbReference type="EMBL" id="MBB3954693.1"/>
    </source>
</evidence>
<comment type="caution">
    <text evidence="3">The sequence shown here is derived from an EMBL/GenBank/DDBJ whole genome shotgun (WGS) entry which is preliminary data.</text>
</comment>
<proteinExistence type="predicted"/>
<keyword evidence="1" id="KW-0812">Transmembrane</keyword>
<dbReference type="Proteomes" id="UP000548867">
    <property type="component" value="Unassembled WGS sequence"/>
</dbReference>
<dbReference type="EMBL" id="JACIDX010000005">
    <property type="protein sequence ID" value="MBB3954693.1"/>
    <property type="molecule type" value="Genomic_DNA"/>
</dbReference>
<dbReference type="PANTHER" id="PTHR23028:SF134">
    <property type="entry name" value="PUTATIVE (AFU_ORTHOLOGUE AFUA_4G08520)-RELATED"/>
    <property type="match status" value="1"/>
</dbReference>
<keyword evidence="1" id="KW-0472">Membrane</keyword>
<name>A0A7W6CDU4_9SPHN</name>
<organism evidence="3 4">
    <name type="scientific">Novosphingobium sediminicola</name>
    <dbReference type="NCBI Taxonomy" id="563162"/>
    <lineage>
        <taxon>Bacteria</taxon>
        <taxon>Pseudomonadati</taxon>
        <taxon>Pseudomonadota</taxon>
        <taxon>Alphaproteobacteria</taxon>
        <taxon>Sphingomonadales</taxon>
        <taxon>Sphingomonadaceae</taxon>
        <taxon>Novosphingobium</taxon>
    </lineage>
</organism>
<feature type="transmembrane region" description="Helical" evidence="1">
    <location>
        <begin position="43"/>
        <end position="62"/>
    </location>
</feature>
<evidence type="ECO:0000313" key="4">
    <source>
        <dbReference type="Proteomes" id="UP000548867"/>
    </source>
</evidence>
<dbReference type="Pfam" id="PF01757">
    <property type="entry name" value="Acyl_transf_3"/>
    <property type="match status" value="1"/>
</dbReference>
<dbReference type="AlphaFoldDB" id="A0A7W6CDU4"/>
<dbReference type="InterPro" id="IPR050879">
    <property type="entry name" value="Acyltransferase_3"/>
</dbReference>
<accession>A0A7W6CDU4</accession>
<reference evidence="3 4" key="1">
    <citation type="submission" date="2020-08" db="EMBL/GenBank/DDBJ databases">
        <title>Genomic Encyclopedia of Type Strains, Phase IV (KMG-IV): sequencing the most valuable type-strain genomes for metagenomic binning, comparative biology and taxonomic classification.</title>
        <authorList>
            <person name="Goeker M."/>
        </authorList>
    </citation>
    <scope>NUCLEOTIDE SEQUENCE [LARGE SCALE GENOMIC DNA]</scope>
    <source>
        <strain evidence="3 4">DSM 27057</strain>
    </source>
</reference>
<feature type="transmembrane region" description="Helical" evidence="1">
    <location>
        <begin position="259"/>
        <end position="276"/>
    </location>
</feature>
<evidence type="ECO:0000259" key="2">
    <source>
        <dbReference type="Pfam" id="PF01757"/>
    </source>
</evidence>
<feature type="transmembrane region" description="Helical" evidence="1">
    <location>
        <begin position="320"/>
        <end position="338"/>
    </location>
</feature>
<keyword evidence="1" id="KW-1133">Transmembrane helix</keyword>
<evidence type="ECO:0000256" key="1">
    <source>
        <dbReference type="SAM" id="Phobius"/>
    </source>
</evidence>
<sequence length="358" mass="39761">MATKSHFEVLDGLRGVAALLVLVFHIGEILSKGVMADNWLPHGALAVDFFFALSGFVIAHAYDRRMAEGLGFGGFMLRRFVRLHPIVPLATLIGALAWVFAPFPHAAHVVDGRFWTAVVMGLFLLPYPTLADRAEDTHSLDGPTWTLFQEYIGSVAYGLVLHRLSPRVLAWLLIPAGGLLAWGAVAYGNLSVGWGWSHWWMAEARLAFPFIFGILLRRILPRLTPLRMSFGGLAIVMAVAFAAGVPGGKPGWANGLLEFAYVGLLFPLIILMGAHSRMSAGMRKLAKALGRLSYPLYIIHYPFIYWYWDMALDPHPHNLALWAPVLYIGSVALGWAALRLWDDPLRRWATARWIAKEN</sequence>
<feature type="domain" description="Acyltransferase 3" evidence="2">
    <location>
        <begin position="10"/>
        <end position="338"/>
    </location>
</feature>
<feature type="transmembrane region" description="Helical" evidence="1">
    <location>
        <begin position="113"/>
        <end position="130"/>
    </location>
</feature>
<feature type="transmembrane region" description="Helical" evidence="1">
    <location>
        <begin position="83"/>
        <end position="101"/>
    </location>
</feature>
<dbReference type="PANTHER" id="PTHR23028">
    <property type="entry name" value="ACETYLTRANSFERASE"/>
    <property type="match status" value="1"/>
</dbReference>
<gene>
    <name evidence="3" type="ORF">GGR38_001632</name>
</gene>
<feature type="transmembrane region" description="Helical" evidence="1">
    <location>
        <begin position="228"/>
        <end position="247"/>
    </location>
</feature>
<keyword evidence="4" id="KW-1185">Reference proteome</keyword>
<dbReference type="InterPro" id="IPR002656">
    <property type="entry name" value="Acyl_transf_3_dom"/>
</dbReference>
<feature type="transmembrane region" description="Helical" evidence="1">
    <location>
        <begin position="12"/>
        <end position="31"/>
    </location>
</feature>